<organism evidence="1 2">
    <name type="scientific">Candidatus Woesebacteria bacterium GW2011_GWB1_39_10</name>
    <dbReference type="NCBI Taxonomy" id="1618572"/>
    <lineage>
        <taxon>Bacteria</taxon>
        <taxon>Candidatus Woeseibacteriota</taxon>
    </lineage>
</organism>
<protein>
    <submittedName>
        <fullName evidence="1">Uncharacterized protein</fullName>
    </submittedName>
</protein>
<reference evidence="1 2" key="1">
    <citation type="journal article" date="2015" name="Nature">
        <title>rRNA introns, odd ribosomes, and small enigmatic genomes across a large radiation of phyla.</title>
        <authorList>
            <person name="Brown C.T."/>
            <person name="Hug L.A."/>
            <person name="Thomas B.C."/>
            <person name="Sharon I."/>
            <person name="Castelle C.J."/>
            <person name="Singh A."/>
            <person name="Wilkins M.J."/>
            <person name="Williams K.H."/>
            <person name="Banfield J.F."/>
        </authorList>
    </citation>
    <scope>NUCLEOTIDE SEQUENCE [LARGE SCALE GENOMIC DNA]</scope>
</reference>
<evidence type="ECO:0000313" key="1">
    <source>
        <dbReference type="EMBL" id="KKQ92713.1"/>
    </source>
</evidence>
<accession>A0A0G0LLE8</accession>
<dbReference type="Proteomes" id="UP000034774">
    <property type="component" value="Unassembled WGS sequence"/>
</dbReference>
<comment type="caution">
    <text evidence="1">The sequence shown here is derived from an EMBL/GenBank/DDBJ whole genome shotgun (WGS) entry which is preliminary data.</text>
</comment>
<evidence type="ECO:0000313" key="2">
    <source>
        <dbReference type="Proteomes" id="UP000034774"/>
    </source>
</evidence>
<dbReference type="AlphaFoldDB" id="A0A0G0LLE8"/>
<sequence>MKNYKDLVNKVSDFKIDQNIDLSSGEDLSIGIMNLISIEEHLFFTYNKTKSPKYLELLNEVRKMRTELMREIIKDYEGEVWCISKHLLAASMRIMEVGTKELKKAEALRGPERAKRVEGINKSEELFEKSYQLYSLFWGLNLSNNSKLISNNNKEVNFIDEKGKSKGTESVFSKLGKVVQKAIDCCKE</sequence>
<proteinExistence type="predicted"/>
<gene>
    <name evidence="1" type="ORF">UT17_C0001G0092</name>
</gene>
<name>A0A0G0LLE8_9BACT</name>
<dbReference type="STRING" id="1618572.UT17_C0001G0092"/>
<dbReference type="EMBL" id="LBVU01000001">
    <property type="protein sequence ID" value="KKQ92713.1"/>
    <property type="molecule type" value="Genomic_DNA"/>
</dbReference>